<dbReference type="GO" id="GO:0016757">
    <property type="term" value="F:glycosyltransferase activity"/>
    <property type="evidence" value="ECO:0007669"/>
    <property type="project" value="UniProtKB-KW"/>
</dbReference>
<evidence type="ECO:0000256" key="7">
    <source>
        <dbReference type="ARBA" id="ARBA00023136"/>
    </source>
</evidence>
<keyword evidence="4 9" id="KW-0808">Transferase</keyword>
<evidence type="ECO:0000256" key="4">
    <source>
        <dbReference type="ARBA" id="ARBA00022679"/>
    </source>
</evidence>
<feature type="transmembrane region" description="Helical" evidence="8">
    <location>
        <begin position="283"/>
        <end position="303"/>
    </location>
</feature>
<feature type="transmembrane region" description="Helical" evidence="8">
    <location>
        <begin position="48"/>
        <end position="68"/>
    </location>
</feature>
<feature type="transmembrane region" description="Helical" evidence="8">
    <location>
        <begin position="404"/>
        <end position="426"/>
    </location>
</feature>
<evidence type="ECO:0000256" key="2">
    <source>
        <dbReference type="ARBA" id="ARBA00022475"/>
    </source>
</evidence>
<feature type="transmembrane region" description="Helical" evidence="8">
    <location>
        <begin position="80"/>
        <end position="100"/>
    </location>
</feature>
<sequence length="493" mass="54224">MKLFGSEENIRILNILREIPGKFAWLGLMICVASAFAYGPWLLSMKSYLIMGFAIGSLLVMFIYSRFLKNIDLGRMESGWKTWSIIIFVGAGLRILWAVLVDPVYGGDAISFHETALRILSEHRYASTYQDVLGIIDRQIELRSWRPPGLPVMLACWYFIFGHESSSVIAFNIFVYVMTSLILIIFCVRLFNRGGVSVVLAVFALWPKLIILGSVPLTEAPSLLLFLISVLAFDRFLRGSLPSSVGAGLAFGVGALVRPSMLLMPLAWGAMAAASTRVSLRRGALVLAGATIIGMACVLPWSLRNQAVLGEFVLISTNGGDVLYRANNPRATGNFTPAGERDLTQFITNEAEWNKLGSAWAVEWILENPTEFLKSAIRKLGYFWGAGEDGNTFRLYYPDMKDRFPLIVLTAEILMNFSWFLLLFAVGGSLVAIRGEIITSPLLVGLMWGTLLLSGVHAVYESHARYNLPILGALILIAASGPMLSRSGTSSAQ</sequence>
<evidence type="ECO:0000256" key="5">
    <source>
        <dbReference type="ARBA" id="ARBA00022692"/>
    </source>
</evidence>
<dbReference type="InterPro" id="IPR050297">
    <property type="entry name" value="LipidA_mod_glycosyltrf_83"/>
</dbReference>
<dbReference type="PANTHER" id="PTHR33908">
    <property type="entry name" value="MANNOSYLTRANSFERASE YKCB-RELATED"/>
    <property type="match status" value="1"/>
</dbReference>
<comment type="caution">
    <text evidence="9">The sequence shown here is derived from an EMBL/GenBank/DDBJ whole genome shotgun (WGS) entry which is preliminary data.</text>
</comment>
<evidence type="ECO:0000256" key="1">
    <source>
        <dbReference type="ARBA" id="ARBA00004651"/>
    </source>
</evidence>
<dbReference type="Proteomes" id="UP001196565">
    <property type="component" value="Unassembled WGS sequence"/>
</dbReference>
<accession>A0ABS7ABV3</accession>
<organism evidence="9 10">
    <name type="scientific">Roseomonas alba</name>
    <dbReference type="NCBI Taxonomy" id="2846776"/>
    <lineage>
        <taxon>Bacteria</taxon>
        <taxon>Pseudomonadati</taxon>
        <taxon>Pseudomonadota</taxon>
        <taxon>Alphaproteobacteria</taxon>
        <taxon>Acetobacterales</taxon>
        <taxon>Roseomonadaceae</taxon>
        <taxon>Roseomonas</taxon>
    </lineage>
</organism>
<evidence type="ECO:0000256" key="6">
    <source>
        <dbReference type="ARBA" id="ARBA00022989"/>
    </source>
</evidence>
<dbReference type="RefSeq" id="WP_219764374.1">
    <property type="nucleotide sequence ID" value="NZ_JAHYBZ010000006.1"/>
</dbReference>
<feature type="transmembrane region" description="Helical" evidence="8">
    <location>
        <begin position="209"/>
        <end position="233"/>
    </location>
</feature>
<keyword evidence="10" id="KW-1185">Reference proteome</keyword>
<keyword evidence="3 9" id="KW-0328">Glycosyltransferase</keyword>
<feature type="transmembrane region" description="Helical" evidence="8">
    <location>
        <begin position="466"/>
        <end position="484"/>
    </location>
</feature>
<feature type="transmembrane region" description="Helical" evidence="8">
    <location>
        <begin position="438"/>
        <end position="460"/>
    </location>
</feature>
<keyword evidence="2" id="KW-1003">Cell membrane</keyword>
<name>A0ABS7ABV3_9PROT</name>
<evidence type="ECO:0000313" key="9">
    <source>
        <dbReference type="EMBL" id="MBW6399779.1"/>
    </source>
</evidence>
<dbReference type="EMBL" id="JAHYBZ010000006">
    <property type="protein sequence ID" value="MBW6399779.1"/>
    <property type="molecule type" value="Genomic_DNA"/>
</dbReference>
<dbReference type="PANTHER" id="PTHR33908:SF11">
    <property type="entry name" value="MEMBRANE PROTEIN"/>
    <property type="match status" value="1"/>
</dbReference>
<dbReference type="EC" id="2.4.-.-" evidence="9"/>
<evidence type="ECO:0000256" key="8">
    <source>
        <dbReference type="SAM" id="Phobius"/>
    </source>
</evidence>
<comment type="subcellular location">
    <subcellularLocation>
        <location evidence="1">Cell membrane</location>
        <topology evidence="1">Multi-pass membrane protein</topology>
    </subcellularLocation>
</comment>
<proteinExistence type="predicted"/>
<gene>
    <name evidence="9" type="ORF">KPL78_18105</name>
</gene>
<evidence type="ECO:0000313" key="10">
    <source>
        <dbReference type="Proteomes" id="UP001196565"/>
    </source>
</evidence>
<keyword evidence="5 8" id="KW-0812">Transmembrane</keyword>
<evidence type="ECO:0000256" key="3">
    <source>
        <dbReference type="ARBA" id="ARBA00022676"/>
    </source>
</evidence>
<feature type="transmembrane region" description="Helical" evidence="8">
    <location>
        <begin position="23"/>
        <end position="42"/>
    </location>
</feature>
<protein>
    <submittedName>
        <fullName evidence="9">Glycosyltransferase family 39 protein</fullName>
        <ecNumber evidence="9">2.4.-.-</ecNumber>
    </submittedName>
</protein>
<feature type="transmembrane region" description="Helical" evidence="8">
    <location>
        <begin position="168"/>
        <end position="188"/>
    </location>
</feature>
<keyword evidence="6 8" id="KW-1133">Transmembrane helix</keyword>
<feature type="transmembrane region" description="Helical" evidence="8">
    <location>
        <begin position="245"/>
        <end position="271"/>
    </location>
</feature>
<reference evidence="9 10" key="1">
    <citation type="submission" date="2021-07" db="EMBL/GenBank/DDBJ databases">
        <authorList>
            <person name="So Y."/>
        </authorList>
    </citation>
    <scope>NUCLEOTIDE SEQUENCE [LARGE SCALE GENOMIC DNA]</scope>
    <source>
        <strain evidence="9 10">HJA6</strain>
    </source>
</reference>
<keyword evidence="7 8" id="KW-0472">Membrane</keyword>